<evidence type="ECO:0000259" key="2">
    <source>
        <dbReference type="Pfam" id="PF03364"/>
    </source>
</evidence>
<protein>
    <submittedName>
        <fullName evidence="3">SRPBCC family protein</fullName>
    </submittedName>
</protein>
<organism evidence="3 4">
    <name type="scientific">Plantactinospora siamensis</name>
    <dbReference type="NCBI Taxonomy" id="555372"/>
    <lineage>
        <taxon>Bacteria</taxon>
        <taxon>Bacillati</taxon>
        <taxon>Actinomycetota</taxon>
        <taxon>Actinomycetes</taxon>
        <taxon>Micromonosporales</taxon>
        <taxon>Micromonosporaceae</taxon>
        <taxon>Plantactinospora</taxon>
    </lineage>
</organism>
<dbReference type="EMBL" id="JBHLUE010000005">
    <property type="protein sequence ID" value="MFC0564382.1"/>
    <property type="molecule type" value="Genomic_DNA"/>
</dbReference>
<dbReference type="SUPFAM" id="SSF55961">
    <property type="entry name" value="Bet v1-like"/>
    <property type="match status" value="1"/>
</dbReference>
<dbReference type="Proteomes" id="UP001589894">
    <property type="component" value="Unassembled WGS sequence"/>
</dbReference>
<dbReference type="PANTHER" id="PTHR33824">
    <property type="entry name" value="POLYKETIDE CYCLASE/DEHYDRASE AND LIPID TRANSPORT SUPERFAMILY PROTEIN"/>
    <property type="match status" value="1"/>
</dbReference>
<feature type="domain" description="Coenzyme Q-binding protein COQ10 START" evidence="2">
    <location>
        <begin position="118"/>
        <end position="238"/>
    </location>
</feature>
<dbReference type="RefSeq" id="WP_377337382.1">
    <property type="nucleotide sequence ID" value="NZ_JBHLUE010000005.1"/>
</dbReference>
<evidence type="ECO:0000313" key="3">
    <source>
        <dbReference type="EMBL" id="MFC0564382.1"/>
    </source>
</evidence>
<feature type="compositionally biased region" description="Basic and acidic residues" evidence="1">
    <location>
        <begin position="336"/>
        <end position="350"/>
    </location>
</feature>
<name>A0ABV6NVU6_9ACTN</name>
<dbReference type="CDD" id="cd07817">
    <property type="entry name" value="SRPBCC_8"/>
    <property type="match status" value="1"/>
</dbReference>
<keyword evidence="4" id="KW-1185">Reference proteome</keyword>
<dbReference type="PANTHER" id="PTHR33824:SF7">
    <property type="entry name" value="POLYKETIDE CYCLASE_DEHYDRASE AND LIPID TRANSPORT SUPERFAMILY PROTEIN"/>
    <property type="match status" value="1"/>
</dbReference>
<accession>A0ABV6NVU6</accession>
<comment type="caution">
    <text evidence="3">The sequence shown here is derived from an EMBL/GenBank/DDBJ whole genome shotgun (WGS) entry which is preliminary data.</text>
</comment>
<feature type="compositionally biased region" description="Basic and acidic residues" evidence="1">
    <location>
        <begin position="275"/>
        <end position="289"/>
    </location>
</feature>
<proteinExistence type="predicted"/>
<gene>
    <name evidence="3" type="ORF">ACFFHU_09545</name>
</gene>
<feature type="region of interest" description="Disordered" evidence="1">
    <location>
        <begin position="275"/>
        <end position="392"/>
    </location>
</feature>
<dbReference type="InterPro" id="IPR047137">
    <property type="entry name" value="ORF3"/>
</dbReference>
<evidence type="ECO:0000313" key="4">
    <source>
        <dbReference type="Proteomes" id="UP001589894"/>
    </source>
</evidence>
<dbReference type="InterPro" id="IPR023393">
    <property type="entry name" value="START-like_dom_sf"/>
</dbReference>
<dbReference type="Gene3D" id="3.30.530.20">
    <property type="match status" value="1"/>
</dbReference>
<reference evidence="3 4" key="1">
    <citation type="submission" date="2024-09" db="EMBL/GenBank/DDBJ databases">
        <authorList>
            <person name="Sun Q."/>
            <person name="Mori K."/>
        </authorList>
    </citation>
    <scope>NUCLEOTIDE SEQUENCE [LARGE SCALE GENOMIC DNA]</scope>
    <source>
        <strain evidence="3 4">TBRC 2205</strain>
    </source>
</reference>
<evidence type="ECO:0000256" key="1">
    <source>
        <dbReference type="SAM" id="MobiDB-lite"/>
    </source>
</evidence>
<feature type="compositionally biased region" description="Acidic residues" evidence="1">
    <location>
        <begin position="290"/>
        <end position="335"/>
    </location>
</feature>
<dbReference type="InterPro" id="IPR005031">
    <property type="entry name" value="COQ10_START"/>
</dbReference>
<dbReference type="Pfam" id="PF03364">
    <property type="entry name" value="Polyketide_cyc"/>
    <property type="match status" value="1"/>
</dbReference>
<sequence>MAKQPGPSLRDQIKGTLAHEGRQLLGAVTERATRAIGDHMGDLTGRLVEVAEQKGGPRELAMAVGARKLAEGASPARAALSAGWAATKEKVKRAFGGGGGGGRKDKIKVTNIVETIDVGVPVRLAYDVWTQFTEFPSFMKKVENVDQNGDERLTWKAQVFWSHRSWESTIIEQVPDERIVWRSEGQKGSVDGTITFHELTPDLTRVLVVLEYHPKGFFEHTGNMWRAQGRRVRLELKHYVRHVMREVVVNPDEIQGWRGEIRDGEVVQDHEAALAAERDQNRGRRRGENDEHDGDEYDEHEYDEDEDEYDEDEYDEDDDGGDEGEQEEGEDEYEDYHDQDADEAVGRSDEPGAVSPPSGGRDRGARPAPVRRSGRRLGEPGRRRSGGRGGDR</sequence>